<comment type="subcellular location">
    <subcellularLocation>
        <location evidence="2">Cell membrane</location>
    </subcellularLocation>
    <subcellularLocation>
        <location evidence="1">Membrane</location>
        <topology evidence="1">Single-pass membrane protein</topology>
    </subcellularLocation>
</comment>
<dbReference type="EC" id="3.4.16.4" evidence="17"/>
<evidence type="ECO:0000259" key="15">
    <source>
        <dbReference type="Pfam" id="PF00905"/>
    </source>
</evidence>
<keyword evidence="11 14" id="KW-1133">Transmembrane helix</keyword>
<dbReference type="InterPro" id="IPR050515">
    <property type="entry name" value="Beta-lactam/transpept"/>
</dbReference>
<evidence type="ECO:0000256" key="12">
    <source>
        <dbReference type="ARBA" id="ARBA00023136"/>
    </source>
</evidence>
<accession>A0A4T9TJS9</accession>
<feature type="transmembrane region" description="Helical" evidence="14">
    <location>
        <begin position="6"/>
        <end position="25"/>
    </location>
</feature>
<dbReference type="InterPro" id="IPR017790">
    <property type="entry name" value="Penicillin-binding_protein_2"/>
</dbReference>
<dbReference type="SUPFAM" id="SSF56519">
    <property type="entry name" value="Penicillin binding protein dimerisation domain"/>
    <property type="match status" value="1"/>
</dbReference>
<dbReference type="GO" id="GO:0008360">
    <property type="term" value="P:regulation of cell shape"/>
    <property type="evidence" value="ECO:0007669"/>
    <property type="project" value="UniProtKB-KW"/>
</dbReference>
<proteinExistence type="inferred from homology"/>
<name>A0A4T9TJS9_9ACTN</name>
<keyword evidence="4" id="KW-1003">Cell membrane</keyword>
<dbReference type="GO" id="GO:0006508">
    <property type="term" value="P:proteolysis"/>
    <property type="evidence" value="ECO:0007669"/>
    <property type="project" value="UniProtKB-KW"/>
</dbReference>
<evidence type="ECO:0000256" key="11">
    <source>
        <dbReference type="ARBA" id="ARBA00022989"/>
    </source>
</evidence>
<feature type="domain" description="Penicillin-binding protein transpeptidase" evidence="15">
    <location>
        <begin position="337"/>
        <end position="682"/>
    </location>
</feature>
<dbReference type="Gene3D" id="3.90.1310.10">
    <property type="entry name" value="Penicillin-binding protein 2a (Domain 2)"/>
    <property type="match status" value="1"/>
</dbReference>
<dbReference type="Gene3D" id="3.30.1390.30">
    <property type="entry name" value="Penicillin-binding protein 2a, domain 3"/>
    <property type="match status" value="1"/>
</dbReference>
<evidence type="ECO:0000256" key="2">
    <source>
        <dbReference type="ARBA" id="ARBA00004236"/>
    </source>
</evidence>
<evidence type="ECO:0000256" key="10">
    <source>
        <dbReference type="ARBA" id="ARBA00022984"/>
    </source>
</evidence>
<dbReference type="GO" id="GO:0009252">
    <property type="term" value="P:peptidoglycan biosynthetic process"/>
    <property type="evidence" value="ECO:0007669"/>
    <property type="project" value="UniProtKB-KW"/>
</dbReference>
<dbReference type="GO" id="GO:0005886">
    <property type="term" value="C:plasma membrane"/>
    <property type="evidence" value="ECO:0007669"/>
    <property type="project" value="UniProtKB-SubCell"/>
</dbReference>
<evidence type="ECO:0000256" key="4">
    <source>
        <dbReference type="ARBA" id="ARBA00022475"/>
    </source>
</evidence>
<evidence type="ECO:0000256" key="3">
    <source>
        <dbReference type="ARBA" id="ARBA00007171"/>
    </source>
</evidence>
<dbReference type="InterPro" id="IPR012338">
    <property type="entry name" value="Beta-lactam/transpept-like"/>
</dbReference>
<keyword evidence="12 14" id="KW-0472">Membrane</keyword>
<keyword evidence="8 17" id="KW-0378">Hydrolase</keyword>
<evidence type="ECO:0000313" key="17">
    <source>
        <dbReference type="EMBL" id="TJW12213.1"/>
    </source>
</evidence>
<dbReference type="Pfam" id="PF00905">
    <property type="entry name" value="Transpeptidase"/>
    <property type="match status" value="1"/>
</dbReference>
<comment type="similarity">
    <text evidence="3">Belongs to the transpeptidase family.</text>
</comment>
<dbReference type="GO" id="GO:0008658">
    <property type="term" value="F:penicillin binding"/>
    <property type="evidence" value="ECO:0007669"/>
    <property type="project" value="InterPro"/>
</dbReference>
<dbReference type="NCBIfam" id="TIGR03423">
    <property type="entry name" value="pbp2_mrdA"/>
    <property type="match status" value="1"/>
</dbReference>
<dbReference type="Pfam" id="PF03717">
    <property type="entry name" value="PBP_dimer"/>
    <property type="match status" value="1"/>
</dbReference>
<dbReference type="Proteomes" id="UP000309454">
    <property type="component" value="Unassembled WGS sequence"/>
</dbReference>
<dbReference type="PANTHER" id="PTHR30627:SF2">
    <property type="entry name" value="PEPTIDOGLYCAN D,D-TRANSPEPTIDASE MRDA"/>
    <property type="match status" value="1"/>
</dbReference>
<dbReference type="PANTHER" id="PTHR30627">
    <property type="entry name" value="PEPTIDOGLYCAN D,D-TRANSPEPTIDASE"/>
    <property type="match status" value="1"/>
</dbReference>
<evidence type="ECO:0000259" key="16">
    <source>
        <dbReference type="Pfam" id="PF03717"/>
    </source>
</evidence>
<dbReference type="RefSeq" id="WP_136845195.1">
    <property type="nucleotide sequence ID" value="NZ_CAOKAH010000003.1"/>
</dbReference>
<keyword evidence="18" id="KW-1185">Reference proteome</keyword>
<dbReference type="Gene3D" id="3.40.710.10">
    <property type="entry name" value="DD-peptidase/beta-lactamase superfamily"/>
    <property type="match status" value="1"/>
</dbReference>
<keyword evidence="7 14" id="KW-0812">Transmembrane</keyword>
<evidence type="ECO:0000256" key="9">
    <source>
        <dbReference type="ARBA" id="ARBA00022960"/>
    </source>
</evidence>
<keyword evidence="5" id="KW-0997">Cell inner membrane</keyword>
<feature type="transmembrane region" description="Helical" evidence="14">
    <location>
        <begin position="79"/>
        <end position="98"/>
    </location>
</feature>
<keyword evidence="6" id="KW-0645">Protease</keyword>
<keyword evidence="10" id="KW-0573">Peptidoglycan synthesis</keyword>
<evidence type="ECO:0000256" key="8">
    <source>
        <dbReference type="ARBA" id="ARBA00022801"/>
    </source>
</evidence>
<gene>
    <name evidence="17" type="primary">mrdA</name>
    <name evidence="17" type="ORF">E5982_00985</name>
</gene>
<dbReference type="InterPro" id="IPR005311">
    <property type="entry name" value="PBP_dimer"/>
</dbReference>
<keyword evidence="17" id="KW-0121">Carboxypeptidase</keyword>
<dbReference type="OrthoDB" id="9766847at2"/>
<dbReference type="InterPro" id="IPR036138">
    <property type="entry name" value="PBP_dimer_sf"/>
</dbReference>
<evidence type="ECO:0000256" key="5">
    <source>
        <dbReference type="ARBA" id="ARBA00022519"/>
    </source>
</evidence>
<evidence type="ECO:0000313" key="18">
    <source>
        <dbReference type="Proteomes" id="UP000309454"/>
    </source>
</evidence>
<keyword evidence="9" id="KW-0133">Cell shape</keyword>
<dbReference type="SUPFAM" id="SSF56601">
    <property type="entry name" value="beta-lactamase/transpeptidase-like"/>
    <property type="match status" value="1"/>
</dbReference>
<keyword evidence="13" id="KW-0961">Cell wall biogenesis/degradation</keyword>
<dbReference type="InterPro" id="IPR001460">
    <property type="entry name" value="PCN-bd_Tpept"/>
</dbReference>
<organism evidence="17 18">
    <name type="scientific">Parvibacter caecicola</name>
    <dbReference type="NCBI Taxonomy" id="747645"/>
    <lineage>
        <taxon>Bacteria</taxon>
        <taxon>Bacillati</taxon>
        <taxon>Actinomycetota</taxon>
        <taxon>Coriobacteriia</taxon>
        <taxon>Coriobacteriales</taxon>
        <taxon>Coriobacteriaceae</taxon>
        <taxon>Parvibacter</taxon>
    </lineage>
</organism>
<evidence type="ECO:0000256" key="14">
    <source>
        <dbReference type="SAM" id="Phobius"/>
    </source>
</evidence>
<dbReference type="GO" id="GO:0071972">
    <property type="term" value="F:peptidoglycan L,D-transpeptidase activity"/>
    <property type="evidence" value="ECO:0007669"/>
    <property type="project" value="TreeGrafter"/>
</dbReference>
<evidence type="ECO:0000256" key="13">
    <source>
        <dbReference type="ARBA" id="ARBA00023316"/>
    </source>
</evidence>
<comment type="caution">
    <text evidence="17">The sequence shown here is derived from an EMBL/GenBank/DDBJ whole genome shotgun (WGS) entry which is preliminary data.</text>
</comment>
<reference evidence="17 18" key="1">
    <citation type="submission" date="2019-04" db="EMBL/GenBank/DDBJ databases">
        <title>Microbes associate with the intestines of laboratory mice.</title>
        <authorList>
            <person name="Navarre W."/>
            <person name="Wong E."/>
            <person name="Huang K.C."/>
            <person name="Tropini C."/>
            <person name="Ng K."/>
            <person name="Yu B."/>
        </authorList>
    </citation>
    <scope>NUCLEOTIDE SEQUENCE [LARGE SCALE GENOMIC DNA]</scope>
    <source>
        <strain evidence="17 18">NM48_B13</strain>
    </source>
</reference>
<dbReference type="GO" id="GO:0071555">
    <property type="term" value="P:cell wall organization"/>
    <property type="evidence" value="ECO:0007669"/>
    <property type="project" value="UniProtKB-KW"/>
</dbReference>
<evidence type="ECO:0000256" key="7">
    <source>
        <dbReference type="ARBA" id="ARBA00022692"/>
    </source>
</evidence>
<dbReference type="EMBL" id="SSTM01000001">
    <property type="protein sequence ID" value="TJW12213.1"/>
    <property type="molecule type" value="Genomic_DNA"/>
</dbReference>
<dbReference type="AlphaFoldDB" id="A0A4T9TJS9"/>
<protein>
    <submittedName>
        <fullName evidence="17">Penicillin-binding protein 2</fullName>
        <ecNumber evidence="17">3.4.16.4</ecNumber>
    </submittedName>
</protein>
<sequence>MVSAVLAGIVVALVLIVAVALLFAARARRQSDKAPHRSDVTELSNMSVAGVRGEGGDLEVKQGPTATNKLPSDGLKSRFAALGILGLGIFGALSAKVFTLQIAQGEGYAERAEKNLYTSVSTPAPRGYIYDCKGTVLAGNESLQTVLADPEVADDPVVLRRLSGVLGIPVNVVRQRIQDASLGAQSQRVVAAKARLRDVAFISEHSVAFPGITAETRTSRHYPYGALAAHVLGYTSSVTENELNSNREGREIKSNDVVGKSGIEYFYDDLISGDHGQRRVMKDAGGNVVDVVSETKPTKGCDITLTLDARVQYVADTVLADLIAPDGTIGTGRGVAGAAVVMDVRDGSIVAMSSYPTFEPSHFTGSISTDVWKIYNEEKDEEDGYNYAALNNRVINGLYAAASTYKSFTSLAGLNYGFASFDSSWECTGSWDGFGTGQPQMCWKHEGHGYLGLRDGIVKSCDVVFYEIGKAFYTHGPEGSGELSATALQEFLEQFRLNQTTGVDLGGESAGRIPTPQWKQEMFANRPADAVWRGGDYTNMIIGQGDVLVTPLEIAVAYGALATGNFMKPHLLKEVMNANGDIVVEFQPEVVQQLQVNESHLAVVRDALRGVVAENEAAADIFDEYGLAAAGKSGTAEHTNREDDAWFVAYAPYNDPKYVAACVIERGGGGTAGAAPVVARLLKEALDAAEDKSTVAVAAIPGWNGSHVHYAGEDEGRTD</sequence>
<evidence type="ECO:0000256" key="1">
    <source>
        <dbReference type="ARBA" id="ARBA00004167"/>
    </source>
</evidence>
<feature type="domain" description="Penicillin-binding protein dimerisation" evidence="16">
    <location>
        <begin position="122"/>
        <end position="291"/>
    </location>
</feature>
<dbReference type="GO" id="GO:0009002">
    <property type="term" value="F:serine-type D-Ala-D-Ala carboxypeptidase activity"/>
    <property type="evidence" value="ECO:0007669"/>
    <property type="project" value="UniProtKB-EC"/>
</dbReference>
<evidence type="ECO:0000256" key="6">
    <source>
        <dbReference type="ARBA" id="ARBA00022670"/>
    </source>
</evidence>